<proteinExistence type="predicted"/>
<evidence type="ECO:0000313" key="2">
    <source>
        <dbReference type="EMBL" id="CAG7733875.1"/>
    </source>
</evidence>
<feature type="transmembrane region" description="Helical" evidence="1">
    <location>
        <begin position="23"/>
        <end position="44"/>
    </location>
</feature>
<dbReference type="Proteomes" id="UP000708208">
    <property type="component" value="Unassembled WGS sequence"/>
</dbReference>
<organism evidence="2 3">
    <name type="scientific">Allacma fusca</name>
    <dbReference type="NCBI Taxonomy" id="39272"/>
    <lineage>
        <taxon>Eukaryota</taxon>
        <taxon>Metazoa</taxon>
        <taxon>Ecdysozoa</taxon>
        <taxon>Arthropoda</taxon>
        <taxon>Hexapoda</taxon>
        <taxon>Collembola</taxon>
        <taxon>Symphypleona</taxon>
        <taxon>Sminthuridae</taxon>
        <taxon>Allacma</taxon>
    </lineage>
</organism>
<dbReference type="OrthoDB" id="66620at2759"/>
<evidence type="ECO:0000256" key="1">
    <source>
        <dbReference type="SAM" id="Phobius"/>
    </source>
</evidence>
<feature type="transmembrane region" description="Helical" evidence="1">
    <location>
        <begin position="129"/>
        <end position="158"/>
    </location>
</feature>
<reference evidence="2" key="1">
    <citation type="submission" date="2021-06" db="EMBL/GenBank/DDBJ databases">
        <authorList>
            <person name="Hodson N. C."/>
            <person name="Mongue J. A."/>
            <person name="Jaron S. K."/>
        </authorList>
    </citation>
    <scope>NUCLEOTIDE SEQUENCE</scope>
</reference>
<keyword evidence="1" id="KW-1133">Transmembrane helix</keyword>
<gene>
    <name evidence="2" type="ORF">AFUS01_LOCUS22296</name>
</gene>
<protein>
    <submittedName>
        <fullName evidence="2">Uncharacterized protein</fullName>
    </submittedName>
</protein>
<dbReference type="EMBL" id="CAJVCH010258405">
    <property type="protein sequence ID" value="CAG7733875.1"/>
    <property type="molecule type" value="Genomic_DNA"/>
</dbReference>
<dbReference type="AlphaFoldDB" id="A0A8J2K6S8"/>
<keyword evidence="1" id="KW-0812">Transmembrane</keyword>
<evidence type="ECO:0000313" key="3">
    <source>
        <dbReference type="Proteomes" id="UP000708208"/>
    </source>
</evidence>
<keyword evidence="1" id="KW-0472">Membrane</keyword>
<name>A0A8J2K6S8_9HEXA</name>
<sequence length="164" mass="18885">MLTLYLLAQQHTLGALLTIKNRIFAAAALVAFHSLTIALSSGTVRSLRALPDWLYYITYVTQTRYAGAFLNQVNFQQFSGNRSAPIWNGERELSCSNSDFGRGCRYMSGKHYLHERYYQEGDRDDLNYWLNYGICFGFPVVAFLINLMVYTMPLPLLVKNKFRE</sequence>
<comment type="caution">
    <text evidence="2">The sequence shown here is derived from an EMBL/GenBank/DDBJ whole genome shotgun (WGS) entry which is preliminary data.</text>
</comment>
<keyword evidence="3" id="KW-1185">Reference proteome</keyword>
<accession>A0A8J2K6S8</accession>